<protein>
    <submittedName>
        <fullName evidence="2">Uncharacterized protein</fullName>
    </submittedName>
</protein>
<reference evidence="2 3" key="1">
    <citation type="journal article" date="2015" name="Genome Announc.">
        <title>Expanding the biotechnology potential of lactobacilli through comparative genomics of 213 strains and associated genera.</title>
        <authorList>
            <person name="Sun Z."/>
            <person name="Harris H.M."/>
            <person name="McCann A."/>
            <person name="Guo C."/>
            <person name="Argimon S."/>
            <person name="Zhang W."/>
            <person name="Yang X."/>
            <person name="Jeffery I.B."/>
            <person name="Cooney J.C."/>
            <person name="Kagawa T.F."/>
            <person name="Liu W."/>
            <person name="Song Y."/>
            <person name="Salvetti E."/>
            <person name="Wrobel A."/>
            <person name="Rasinkangas P."/>
            <person name="Parkhill J."/>
            <person name="Rea M.C."/>
            <person name="O'Sullivan O."/>
            <person name="Ritari J."/>
            <person name="Douillard F.P."/>
            <person name="Paul Ross R."/>
            <person name="Yang R."/>
            <person name="Briner A.E."/>
            <person name="Felis G.E."/>
            <person name="de Vos W.M."/>
            <person name="Barrangou R."/>
            <person name="Klaenhammer T.R."/>
            <person name="Caufield P.W."/>
            <person name="Cui Y."/>
            <person name="Zhang H."/>
            <person name="O'Toole P.W."/>
        </authorList>
    </citation>
    <scope>NUCLEOTIDE SEQUENCE [LARGE SCALE GENOMIC DNA]</scope>
    <source>
        <strain evidence="2 3">DSM 20314</strain>
    </source>
</reference>
<proteinExistence type="predicted"/>
<name>A0A837RAN1_LACPE</name>
<feature type="transmembrane region" description="Helical" evidence="1">
    <location>
        <begin position="120"/>
        <end position="139"/>
    </location>
</feature>
<gene>
    <name evidence="2" type="ORF">FD24_GL003053</name>
</gene>
<dbReference type="GeneID" id="49392552"/>
<evidence type="ECO:0000256" key="1">
    <source>
        <dbReference type="SAM" id="Phobius"/>
    </source>
</evidence>
<dbReference type="AlphaFoldDB" id="A0A837RAN1"/>
<keyword evidence="1" id="KW-0812">Transmembrane</keyword>
<keyword evidence="1" id="KW-0472">Membrane</keyword>
<dbReference type="EMBL" id="AZCU01000007">
    <property type="protein sequence ID" value="KRK25560.1"/>
    <property type="molecule type" value="Genomic_DNA"/>
</dbReference>
<sequence length="262" mass="30204">MWRYHVTVKGSDDELKWLNQQAQRGQRLCRITGNWYQFQATKTPVQLFSEYVTSEVATDIETSQPPFELVTKLQLKQPDVQVIYTATTQASLDVTRVDRQNAPLQLKVALAQRGHLMNVMNLRVVLGLLLAMILIYFRLMNDTWGGWYGLIWILFSFYPAWQASRIHKQANALRVVTQQYDDAWRPTMHVFLKNMAAPLEIEKVASIGQWQYVGQDHRGMYWYDVRTLASASEIKQTLQPALDHSVTVSIVSWLGLAPIGYL</sequence>
<feature type="transmembrane region" description="Helical" evidence="1">
    <location>
        <begin position="145"/>
        <end position="161"/>
    </location>
</feature>
<accession>A0A837RAN1</accession>
<comment type="caution">
    <text evidence="2">The sequence shown here is derived from an EMBL/GenBank/DDBJ whole genome shotgun (WGS) entry which is preliminary data.</text>
</comment>
<evidence type="ECO:0000313" key="3">
    <source>
        <dbReference type="Proteomes" id="UP000051020"/>
    </source>
</evidence>
<dbReference type="Proteomes" id="UP000051020">
    <property type="component" value="Unassembled WGS sequence"/>
</dbReference>
<evidence type="ECO:0000313" key="2">
    <source>
        <dbReference type="EMBL" id="KRK25560.1"/>
    </source>
</evidence>
<dbReference type="RefSeq" id="WP_050337950.1">
    <property type="nucleotide sequence ID" value="NZ_AZCU01000007.1"/>
</dbReference>
<organism evidence="2 3">
    <name type="scientific">Lactiplantibacillus pentosus DSM 20314</name>
    <dbReference type="NCBI Taxonomy" id="1423791"/>
    <lineage>
        <taxon>Bacteria</taxon>
        <taxon>Bacillati</taxon>
        <taxon>Bacillota</taxon>
        <taxon>Bacilli</taxon>
        <taxon>Lactobacillales</taxon>
        <taxon>Lactobacillaceae</taxon>
        <taxon>Lactiplantibacillus</taxon>
    </lineage>
</organism>
<keyword evidence="1" id="KW-1133">Transmembrane helix</keyword>